<organism evidence="1 2">
    <name type="scientific">Dreissena polymorpha</name>
    <name type="common">Zebra mussel</name>
    <name type="synonym">Mytilus polymorpha</name>
    <dbReference type="NCBI Taxonomy" id="45954"/>
    <lineage>
        <taxon>Eukaryota</taxon>
        <taxon>Metazoa</taxon>
        <taxon>Spiralia</taxon>
        <taxon>Lophotrochozoa</taxon>
        <taxon>Mollusca</taxon>
        <taxon>Bivalvia</taxon>
        <taxon>Autobranchia</taxon>
        <taxon>Heteroconchia</taxon>
        <taxon>Euheterodonta</taxon>
        <taxon>Imparidentia</taxon>
        <taxon>Neoheterodontei</taxon>
        <taxon>Myida</taxon>
        <taxon>Dreissenoidea</taxon>
        <taxon>Dreissenidae</taxon>
        <taxon>Dreissena</taxon>
    </lineage>
</organism>
<evidence type="ECO:0000313" key="1">
    <source>
        <dbReference type="EMBL" id="KAH3842925.1"/>
    </source>
</evidence>
<accession>A0A9D4QUQ9</accession>
<sequence>MSLYSKDEVDMVLETSRKDGRSKTCSDVKNHAQHGIEQIWCSGEESGTDRYLIDTSTKSTNSGATYGALHQDISTRQKM</sequence>
<reference evidence="1" key="1">
    <citation type="journal article" date="2019" name="bioRxiv">
        <title>The Genome of the Zebra Mussel, Dreissena polymorpha: A Resource for Invasive Species Research.</title>
        <authorList>
            <person name="McCartney M.A."/>
            <person name="Auch B."/>
            <person name="Kono T."/>
            <person name="Mallez S."/>
            <person name="Zhang Y."/>
            <person name="Obille A."/>
            <person name="Becker A."/>
            <person name="Abrahante J.E."/>
            <person name="Garbe J."/>
            <person name="Badalamenti J.P."/>
            <person name="Herman A."/>
            <person name="Mangelson H."/>
            <person name="Liachko I."/>
            <person name="Sullivan S."/>
            <person name="Sone E.D."/>
            <person name="Koren S."/>
            <person name="Silverstein K.A.T."/>
            <person name="Beckman K.B."/>
            <person name="Gohl D.M."/>
        </authorList>
    </citation>
    <scope>NUCLEOTIDE SEQUENCE</scope>
    <source>
        <strain evidence="1">Duluth1</strain>
        <tissue evidence="1">Whole animal</tissue>
    </source>
</reference>
<keyword evidence="2" id="KW-1185">Reference proteome</keyword>
<dbReference type="EMBL" id="JAIWYP010000004">
    <property type="protein sequence ID" value="KAH3842925.1"/>
    <property type="molecule type" value="Genomic_DNA"/>
</dbReference>
<name>A0A9D4QUQ9_DREPO</name>
<evidence type="ECO:0000313" key="2">
    <source>
        <dbReference type="Proteomes" id="UP000828390"/>
    </source>
</evidence>
<reference evidence="1" key="2">
    <citation type="submission" date="2020-11" db="EMBL/GenBank/DDBJ databases">
        <authorList>
            <person name="McCartney M.A."/>
            <person name="Auch B."/>
            <person name="Kono T."/>
            <person name="Mallez S."/>
            <person name="Becker A."/>
            <person name="Gohl D.M."/>
            <person name="Silverstein K.A.T."/>
            <person name="Koren S."/>
            <person name="Bechman K.B."/>
            <person name="Herman A."/>
            <person name="Abrahante J.E."/>
            <person name="Garbe J."/>
        </authorList>
    </citation>
    <scope>NUCLEOTIDE SEQUENCE</scope>
    <source>
        <strain evidence="1">Duluth1</strain>
        <tissue evidence="1">Whole animal</tissue>
    </source>
</reference>
<protein>
    <submittedName>
        <fullName evidence="1">Uncharacterized protein</fullName>
    </submittedName>
</protein>
<proteinExistence type="predicted"/>
<gene>
    <name evidence="1" type="ORF">DPMN_116430</name>
</gene>
<comment type="caution">
    <text evidence="1">The sequence shown here is derived from an EMBL/GenBank/DDBJ whole genome shotgun (WGS) entry which is preliminary data.</text>
</comment>
<dbReference type="Proteomes" id="UP000828390">
    <property type="component" value="Unassembled WGS sequence"/>
</dbReference>
<dbReference type="AlphaFoldDB" id="A0A9D4QUQ9"/>